<evidence type="ECO:0000313" key="4">
    <source>
        <dbReference type="Proteomes" id="UP000244727"/>
    </source>
</evidence>
<dbReference type="GO" id="GO:0032259">
    <property type="term" value="P:methylation"/>
    <property type="evidence" value="ECO:0007669"/>
    <property type="project" value="UniProtKB-KW"/>
</dbReference>
<sequence>MNADRRAQVRDAAKYLRAVRPLDPAELATYVEGQPHPAAVRQVLRESAVALGVREREDGTFVPVDDEPIAPPDRPITVPEDRLRAIEDCLVETFGPDWHRGESGVRLRERIHDLKAAYLAGDSVTYDRTTALAYAIYHFPASYASTAHLIDQVLTEQLLDAPLRICEIGAGVGGPLCAVLDRLGPAVPVRYDAVEPSAAAEVCADLVGDGPRNAQIEIHRERAETFDPGEYDLVLAARVANELADPATTLERYADALAADGTFALVAPADRETAIGLRRVERALADRLTVYAPTVRLWPDHHPSSRCWSFDRKPPIDLPAIQRKLAAAADDPETIHNTRVQYAPSILRADDRRRYDVSLDPDRTPPLATTAERVTDRIDAVAIKLSCDLGADDAEANPQFLIGDGSERRDHVAVLVRETTLNDALDRAVYGDCLHFENALVLENRDQDAYNLVIDDAAIVDRIARVPTPPAVDSAVE</sequence>
<dbReference type="Proteomes" id="UP000244727">
    <property type="component" value="Chromosome"/>
</dbReference>
<evidence type="ECO:0000259" key="2">
    <source>
        <dbReference type="Pfam" id="PF26487"/>
    </source>
</evidence>
<dbReference type="AlphaFoldDB" id="A0A2R4WYK6"/>
<dbReference type="Pfam" id="PF26486">
    <property type="entry name" value="DUF8157"/>
    <property type="match status" value="1"/>
</dbReference>
<proteinExistence type="predicted"/>
<evidence type="ECO:0000313" key="3">
    <source>
        <dbReference type="EMBL" id="AWB26620.1"/>
    </source>
</evidence>
<dbReference type="InterPro" id="IPR058959">
    <property type="entry name" value="DUF8157_C"/>
</dbReference>
<accession>A0A2R4WYK6</accession>
<gene>
    <name evidence="3" type="ORF">HARCEL1_02290</name>
</gene>
<protein>
    <submittedName>
        <fullName evidence="3">SAM-dependent methyltransferase</fullName>
    </submittedName>
</protein>
<dbReference type="SUPFAM" id="SSF53335">
    <property type="entry name" value="S-adenosyl-L-methionine-dependent methyltransferases"/>
    <property type="match status" value="1"/>
</dbReference>
<keyword evidence="4" id="KW-1185">Reference proteome</keyword>
<feature type="domain" description="DUF8157" evidence="1">
    <location>
        <begin position="6"/>
        <end position="57"/>
    </location>
</feature>
<evidence type="ECO:0000259" key="1">
    <source>
        <dbReference type="Pfam" id="PF26486"/>
    </source>
</evidence>
<feature type="domain" description="DUF8157" evidence="2">
    <location>
        <begin position="369"/>
        <end position="463"/>
    </location>
</feature>
<dbReference type="InterPro" id="IPR029063">
    <property type="entry name" value="SAM-dependent_MTases_sf"/>
</dbReference>
<dbReference type="Pfam" id="PF13489">
    <property type="entry name" value="Methyltransf_23"/>
    <property type="match status" value="1"/>
</dbReference>
<dbReference type="InterPro" id="IPR058470">
    <property type="entry name" value="DUF8157_N"/>
</dbReference>
<dbReference type="GeneID" id="36511299"/>
<keyword evidence="3" id="KW-0489">Methyltransferase</keyword>
<dbReference type="Gene3D" id="3.40.50.150">
    <property type="entry name" value="Vaccinia Virus protein VP39"/>
    <property type="match status" value="1"/>
</dbReference>
<organism evidence="3 4">
    <name type="scientific">Halococcoides cellulosivorans</name>
    <dbReference type="NCBI Taxonomy" id="1679096"/>
    <lineage>
        <taxon>Archaea</taxon>
        <taxon>Methanobacteriati</taxon>
        <taxon>Methanobacteriota</taxon>
        <taxon>Stenosarchaea group</taxon>
        <taxon>Halobacteria</taxon>
        <taxon>Halobacteriales</taxon>
        <taxon>Haloarculaceae</taxon>
        <taxon>Halococcoides</taxon>
    </lineage>
</organism>
<name>A0A2R4WYK6_9EURY</name>
<keyword evidence="3" id="KW-0808">Transferase</keyword>
<dbReference type="KEGG" id="harc:HARCEL1_02290"/>
<dbReference type="EMBL" id="CP028858">
    <property type="protein sequence ID" value="AWB26620.1"/>
    <property type="molecule type" value="Genomic_DNA"/>
</dbReference>
<dbReference type="CDD" id="cd02440">
    <property type="entry name" value="AdoMet_MTases"/>
    <property type="match status" value="1"/>
</dbReference>
<dbReference type="GO" id="GO:0008168">
    <property type="term" value="F:methyltransferase activity"/>
    <property type="evidence" value="ECO:0007669"/>
    <property type="project" value="UniProtKB-KW"/>
</dbReference>
<reference evidence="3 4" key="1">
    <citation type="submission" date="2018-04" db="EMBL/GenBank/DDBJ databases">
        <title>Halococcoides cellulosivorans gen. nov., sp. nov., an extremely halophilic cellulose-utilizing haloarchaeon from hypersaline lakes.</title>
        <authorList>
            <person name="Sorokin D.Y."/>
            <person name="Toshchakov S.V."/>
            <person name="Samarov N.I."/>
            <person name="Korzhenkov A."/>
            <person name="Kublanov I.V."/>
        </authorList>
    </citation>
    <scope>NUCLEOTIDE SEQUENCE [LARGE SCALE GENOMIC DNA]</scope>
    <source>
        <strain evidence="3 4">HArcel1</strain>
    </source>
</reference>
<dbReference type="RefSeq" id="WP_108380989.1">
    <property type="nucleotide sequence ID" value="NZ_CP028858.1"/>
</dbReference>
<dbReference type="Pfam" id="PF26487">
    <property type="entry name" value="DUF8157_C"/>
    <property type="match status" value="1"/>
</dbReference>